<protein>
    <recommendedName>
        <fullName evidence="4">DUF1795 domain-containing protein</fullName>
    </recommendedName>
</protein>
<reference evidence="2 3" key="1">
    <citation type="submission" date="2019-11" db="EMBL/GenBank/DDBJ databases">
        <authorList>
            <person name="Im W.T."/>
        </authorList>
    </citation>
    <scope>NUCLEOTIDE SEQUENCE [LARGE SCALE GENOMIC DNA]</scope>
    <source>
        <strain evidence="2 3">SB-02</strain>
    </source>
</reference>
<evidence type="ECO:0000256" key="1">
    <source>
        <dbReference type="SAM" id="SignalP"/>
    </source>
</evidence>
<name>A0A6I6GAI7_9BACT</name>
<feature type="signal peptide" evidence="1">
    <location>
        <begin position="1"/>
        <end position="19"/>
    </location>
</feature>
<feature type="chain" id="PRO_5026087063" description="DUF1795 domain-containing protein" evidence="1">
    <location>
        <begin position="20"/>
        <end position="202"/>
    </location>
</feature>
<dbReference type="RefSeq" id="WP_157480047.1">
    <property type="nucleotide sequence ID" value="NZ_CP046566.1"/>
</dbReference>
<dbReference type="EMBL" id="CP046566">
    <property type="protein sequence ID" value="QGW29647.1"/>
    <property type="molecule type" value="Genomic_DNA"/>
</dbReference>
<sequence length="202" mass="23157">MMRRILVTALLCNLLLVVAAQERVEDKRFGFSMEKPEEWHTVTQEVTASNLEKFNFSKEEMERLLKSHNNSIRIGSFMKYKPQTHAGIIPTINILVRKNPVPASNFDDFFDMMEASIKQMKSLFTNFVIQKGPDTVTLSNKKVFFAIVTYTMESGGKKYDIRTRTYSIPGDGYFIQLSMIDAPKSEDCTALYDKLQQSVSLN</sequence>
<organism evidence="2 3">
    <name type="scientific">Phnomibacter ginsenosidimutans</name>
    <dbReference type="NCBI Taxonomy" id="2676868"/>
    <lineage>
        <taxon>Bacteria</taxon>
        <taxon>Pseudomonadati</taxon>
        <taxon>Bacteroidota</taxon>
        <taxon>Chitinophagia</taxon>
        <taxon>Chitinophagales</taxon>
        <taxon>Chitinophagaceae</taxon>
        <taxon>Phnomibacter</taxon>
    </lineage>
</organism>
<keyword evidence="1" id="KW-0732">Signal</keyword>
<accession>A0A6I6GAI7</accession>
<dbReference type="KEGG" id="fls:GLV81_17360"/>
<evidence type="ECO:0000313" key="2">
    <source>
        <dbReference type="EMBL" id="QGW29647.1"/>
    </source>
</evidence>
<dbReference type="Proteomes" id="UP000426027">
    <property type="component" value="Chromosome"/>
</dbReference>
<dbReference type="AlphaFoldDB" id="A0A6I6GAI7"/>
<evidence type="ECO:0008006" key="4">
    <source>
        <dbReference type="Google" id="ProtNLM"/>
    </source>
</evidence>
<evidence type="ECO:0000313" key="3">
    <source>
        <dbReference type="Proteomes" id="UP000426027"/>
    </source>
</evidence>
<keyword evidence="3" id="KW-1185">Reference proteome</keyword>
<gene>
    <name evidence="2" type="ORF">GLV81_17360</name>
</gene>
<proteinExistence type="predicted"/>